<dbReference type="InterPro" id="IPR001207">
    <property type="entry name" value="Transposase_mutator"/>
</dbReference>
<dbReference type="NCBIfam" id="NF033543">
    <property type="entry name" value="transpos_IS256"/>
    <property type="match status" value="1"/>
</dbReference>
<evidence type="ECO:0000256" key="6">
    <source>
        <dbReference type="RuleBase" id="RU365089"/>
    </source>
</evidence>
<gene>
    <name evidence="8" type="primary">tnpA</name>
    <name evidence="8" type="ORF">GMST_12720</name>
</gene>
<proteinExistence type="inferred from homology"/>
<evidence type="ECO:0000313" key="9">
    <source>
        <dbReference type="Proteomes" id="UP000556026"/>
    </source>
</evidence>
<name>A0A6V8MG66_9BACT</name>
<feature type="region of interest" description="Disordered" evidence="7">
    <location>
        <begin position="48"/>
        <end position="68"/>
    </location>
</feature>
<reference evidence="9" key="1">
    <citation type="submission" date="2020-06" db="EMBL/GenBank/DDBJ databases">
        <title>Draft genomic sequence of Geomonas sp. Red330.</title>
        <authorList>
            <person name="Itoh H."/>
            <person name="Zhenxing X."/>
            <person name="Ushijima N."/>
            <person name="Masuda Y."/>
            <person name="Shiratori Y."/>
            <person name="Senoo K."/>
        </authorList>
    </citation>
    <scope>NUCLEOTIDE SEQUENCE [LARGE SCALE GENOMIC DNA]</scope>
    <source>
        <strain evidence="9">Red330</strain>
    </source>
</reference>
<dbReference type="RefSeq" id="WP_183353780.1">
    <property type="nucleotide sequence ID" value="NZ_BLXX01000002.1"/>
</dbReference>
<dbReference type="PANTHER" id="PTHR33217">
    <property type="entry name" value="TRANSPOSASE FOR INSERTION SEQUENCE ELEMENT IS1081"/>
    <property type="match status" value="1"/>
</dbReference>
<accession>A0A6V8MG66</accession>
<keyword evidence="9" id="KW-1185">Reference proteome</keyword>
<feature type="compositionally biased region" description="Polar residues" evidence="7">
    <location>
        <begin position="56"/>
        <end position="68"/>
    </location>
</feature>
<dbReference type="EMBL" id="BLXX01000002">
    <property type="protein sequence ID" value="GFO58947.1"/>
    <property type="molecule type" value="Genomic_DNA"/>
</dbReference>
<evidence type="ECO:0000256" key="3">
    <source>
        <dbReference type="ARBA" id="ARBA00022578"/>
    </source>
</evidence>
<dbReference type="PROSITE" id="PS01007">
    <property type="entry name" value="TRANSPOSASE_MUTATOR"/>
    <property type="match status" value="1"/>
</dbReference>
<keyword evidence="3 6" id="KW-0815">Transposition</keyword>
<dbReference type="AlphaFoldDB" id="A0A6V8MG66"/>
<dbReference type="PANTHER" id="PTHR33217:SF5">
    <property type="entry name" value="MUTATOR FAMILY TRANSPOSASE"/>
    <property type="match status" value="1"/>
</dbReference>
<evidence type="ECO:0000313" key="8">
    <source>
        <dbReference type="EMBL" id="GFO58947.1"/>
    </source>
</evidence>
<keyword evidence="4 6" id="KW-0238">DNA-binding</keyword>
<comment type="similarity">
    <text evidence="2 6">Belongs to the transposase mutator family.</text>
</comment>
<keyword evidence="5 6" id="KW-0233">DNA recombination</keyword>
<sequence>MASVDELLDALIKDCKKPEDIVGENGLLKQLTKRVLERAMQVEMTDHLGYEKHSPDGNNSGNSRNGTYKKTVKGEFGTLEVTVPRDRNGSFDPLILPKGQSRFTGFDDKIISMYARGMTTRDIQSHLQEMYGVEVSPALVSQVTDAIADEVKQWQNRPLDEVYPIVYLDAIRVRVRHNGHVINKAVYLGIGITAEGMKEILGMWTAENEGAKFWLQVVTELRNRGVKDIFIACVDGLKGFPEAIEAVFPSTQVQLCIVHMVRHSMNYVSRKRWKEVAEDLKTIYQAPTAQQAEMNLEAFEAKWDPTYPSVSKAWRRNWDNIIPFFSYAPEIRRAIYTTNTIESLNMSVRKVTKNRGSFPNDEAMFKLLYLAFRNVSKTWCRAIPGWRLALNQFSIIYEGRMPVM</sequence>
<comment type="function">
    <text evidence="1 6">Required for the transposition of the insertion element.</text>
</comment>
<evidence type="ECO:0000256" key="4">
    <source>
        <dbReference type="ARBA" id="ARBA00023125"/>
    </source>
</evidence>
<keyword evidence="6" id="KW-0814">Transposable element</keyword>
<evidence type="ECO:0000256" key="1">
    <source>
        <dbReference type="ARBA" id="ARBA00002190"/>
    </source>
</evidence>
<organism evidence="8 9">
    <name type="scientific">Geomonas silvestris</name>
    <dbReference type="NCBI Taxonomy" id="2740184"/>
    <lineage>
        <taxon>Bacteria</taxon>
        <taxon>Pseudomonadati</taxon>
        <taxon>Thermodesulfobacteriota</taxon>
        <taxon>Desulfuromonadia</taxon>
        <taxon>Geobacterales</taxon>
        <taxon>Geobacteraceae</taxon>
        <taxon>Geomonas</taxon>
    </lineage>
</organism>
<evidence type="ECO:0000256" key="2">
    <source>
        <dbReference type="ARBA" id="ARBA00010961"/>
    </source>
</evidence>
<dbReference type="GO" id="GO:0003677">
    <property type="term" value="F:DNA binding"/>
    <property type="evidence" value="ECO:0007669"/>
    <property type="project" value="UniProtKB-UniRule"/>
</dbReference>
<evidence type="ECO:0000256" key="7">
    <source>
        <dbReference type="SAM" id="MobiDB-lite"/>
    </source>
</evidence>
<dbReference type="Proteomes" id="UP000556026">
    <property type="component" value="Unassembled WGS sequence"/>
</dbReference>
<comment type="caution">
    <text evidence="8">The sequence shown here is derived from an EMBL/GenBank/DDBJ whole genome shotgun (WGS) entry which is preliminary data.</text>
</comment>
<dbReference type="GO" id="GO:0006313">
    <property type="term" value="P:DNA transposition"/>
    <property type="evidence" value="ECO:0007669"/>
    <property type="project" value="UniProtKB-UniRule"/>
</dbReference>
<protein>
    <recommendedName>
        <fullName evidence="6">Mutator family transposase</fullName>
    </recommendedName>
</protein>
<dbReference type="Pfam" id="PF00872">
    <property type="entry name" value="Transposase_mut"/>
    <property type="match status" value="1"/>
</dbReference>
<dbReference type="GO" id="GO:0004803">
    <property type="term" value="F:transposase activity"/>
    <property type="evidence" value="ECO:0007669"/>
    <property type="project" value="UniProtKB-UniRule"/>
</dbReference>
<evidence type="ECO:0000256" key="5">
    <source>
        <dbReference type="ARBA" id="ARBA00023172"/>
    </source>
</evidence>